<comment type="caution">
    <text evidence="2">The sequence shown here is derived from an EMBL/GenBank/DDBJ whole genome shotgun (WGS) entry which is preliminary data.</text>
</comment>
<evidence type="ECO:0000313" key="2">
    <source>
        <dbReference type="EMBL" id="RIH87101.1"/>
    </source>
</evidence>
<dbReference type="Proteomes" id="UP000265715">
    <property type="component" value="Unassembled WGS sequence"/>
</dbReference>
<keyword evidence="3" id="KW-1185">Reference proteome</keyword>
<feature type="domain" description="Uncharacterized protein TP-0789" evidence="1">
    <location>
        <begin position="96"/>
        <end position="224"/>
    </location>
</feature>
<dbReference type="AlphaFoldDB" id="A0A399EXV2"/>
<gene>
    <name evidence="2" type="ORF">Mterra_01283</name>
</gene>
<organism evidence="2 3">
    <name type="scientific">Calidithermus terrae</name>
    <dbReference type="NCBI Taxonomy" id="1408545"/>
    <lineage>
        <taxon>Bacteria</taxon>
        <taxon>Thermotogati</taxon>
        <taxon>Deinococcota</taxon>
        <taxon>Deinococci</taxon>
        <taxon>Thermales</taxon>
        <taxon>Thermaceae</taxon>
        <taxon>Calidithermus</taxon>
    </lineage>
</organism>
<dbReference type="CDD" id="cd16324">
    <property type="entry name" value="LolA_fold-like"/>
    <property type="match status" value="1"/>
</dbReference>
<dbReference type="InterPro" id="IPR029046">
    <property type="entry name" value="LolA/LolB/LppX"/>
</dbReference>
<dbReference type="Pfam" id="PF17131">
    <property type="entry name" value="LolA_like"/>
    <property type="match status" value="1"/>
</dbReference>
<dbReference type="SUPFAM" id="SSF89392">
    <property type="entry name" value="Prokaryotic lipoproteins and lipoprotein localization factors"/>
    <property type="match status" value="1"/>
</dbReference>
<dbReference type="InterPro" id="IPR033399">
    <property type="entry name" value="TP_0789-like"/>
</dbReference>
<name>A0A399EXV2_9DEIN</name>
<proteinExistence type="predicted"/>
<evidence type="ECO:0000259" key="1">
    <source>
        <dbReference type="Pfam" id="PF17131"/>
    </source>
</evidence>
<dbReference type="OrthoDB" id="25232at2"/>
<dbReference type="EMBL" id="QXDL01000039">
    <property type="protein sequence ID" value="RIH87101.1"/>
    <property type="molecule type" value="Genomic_DNA"/>
</dbReference>
<keyword evidence="2" id="KW-0449">Lipoprotein</keyword>
<evidence type="ECO:0000313" key="3">
    <source>
        <dbReference type="Proteomes" id="UP000265715"/>
    </source>
</evidence>
<accession>A0A399EXV2</accession>
<protein>
    <submittedName>
        <fullName evidence="2">Outer membrane lipoprotein-sorting protein</fullName>
    </submittedName>
</protein>
<dbReference type="Gene3D" id="2.50.20.10">
    <property type="entry name" value="Lipoprotein localisation LolA/LolB/LppX"/>
    <property type="match status" value="1"/>
</dbReference>
<sequence length="242" mass="26576">MLNAQRETSEYVDGRWSIVNSQRPKAIRALLGVLFLALSWVGAQSPAEITKQVQANLEKSPWEATVSGKAQLPDGSSQDVEFRLQVLPGKEQVARVEFKKPGALEGNFVVISEKEVWNYLFLTNQLIIQPRAKANVQGLGVNLTSLGDFDQLSEQVSLKLLGEERTAEGAAWKLSGTPKDKTQGYSSLEILVLKADPRPLSLTLKDAGGKTVADLAFKGFKRVNLTAKQLKKYPADAEVVRK</sequence>
<reference evidence="2 3" key="1">
    <citation type="submission" date="2018-08" db="EMBL/GenBank/DDBJ databases">
        <title>Meiothermus terrae DSM 26712 genome sequencing project.</title>
        <authorList>
            <person name="Da Costa M.S."/>
            <person name="Albuquerque L."/>
            <person name="Raposo P."/>
            <person name="Froufe H.J.C."/>
            <person name="Barroso C.S."/>
            <person name="Egas C."/>
        </authorList>
    </citation>
    <scope>NUCLEOTIDE SEQUENCE [LARGE SCALE GENOMIC DNA]</scope>
    <source>
        <strain evidence="2 3">DSM 26712</strain>
    </source>
</reference>